<dbReference type="OrthoDB" id="7273604at2"/>
<gene>
    <name evidence="3" type="ORF">SAMN04488515_0391</name>
</gene>
<organism evidence="3 4">
    <name type="scientific">Cognatiyoonia koreensis</name>
    <dbReference type="NCBI Taxonomy" id="364200"/>
    <lineage>
        <taxon>Bacteria</taxon>
        <taxon>Pseudomonadati</taxon>
        <taxon>Pseudomonadota</taxon>
        <taxon>Alphaproteobacteria</taxon>
        <taxon>Rhodobacterales</taxon>
        <taxon>Paracoccaceae</taxon>
        <taxon>Cognatiyoonia</taxon>
    </lineage>
</organism>
<evidence type="ECO:0000313" key="4">
    <source>
        <dbReference type="Proteomes" id="UP000199167"/>
    </source>
</evidence>
<dbReference type="NCBIfam" id="NF047864">
    <property type="entry name" value="CBU_0592_membra"/>
    <property type="match status" value="1"/>
</dbReference>
<keyword evidence="1" id="KW-0812">Transmembrane</keyword>
<dbReference type="Pfam" id="PF26604">
    <property type="entry name" value="CBU_0592"/>
    <property type="match status" value="1"/>
</dbReference>
<proteinExistence type="predicted"/>
<sequence length="101" mass="11443">MFEYLKEVPAEVFDAVGVAGFGLYVLNYTMLTFKRTTSERIGYFVVNWLAASMVLIGLFNAFNLASALIQIFWIAISTVGILVRFRRPRKAPPTFSTRRIA</sequence>
<feature type="transmembrane region" description="Helical" evidence="1">
    <location>
        <begin position="12"/>
        <end position="29"/>
    </location>
</feature>
<evidence type="ECO:0000313" key="3">
    <source>
        <dbReference type="EMBL" id="SEV95524.1"/>
    </source>
</evidence>
<reference evidence="3 4" key="1">
    <citation type="submission" date="2016-10" db="EMBL/GenBank/DDBJ databases">
        <authorList>
            <person name="de Groot N.N."/>
        </authorList>
    </citation>
    <scope>NUCLEOTIDE SEQUENCE [LARGE SCALE GENOMIC DNA]</scope>
    <source>
        <strain evidence="3 4">DSM 17925</strain>
    </source>
</reference>
<feature type="transmembrane region" description="Helical" evidence="1">
    <location>
        <begin position="67"/>
        <end position="85"/>
    </location>
</feature>
<dbReference type="STRING" id="364200.SAMN04488515_0391"/>
<evidence type="ECO:0000259" key="2">
    <source>
        <dbReference type="Pfam" id="PF26604"/>
    </source>
</evidence>
<keyword evidence="4" id="KW-1185">Reference proteome</keyword>
<keyword evidence="1" id="KW-0472">Membrane</keyword>
<dbReference type="RefSeq" id="WP_089989602.1">
    <property type="nucleotide sequence ID" value="NZ_FOIZ01000001.1"/>
</dbReference>
<feature type="transmembrane region" description="Helical" evidence="1">
    <location>
        <begin position="41"/>
        <end position="61"/>
    </location>
</feature>
<name>A0A1I0N387_9RHOB</name>
<evidence type="ECO:0000256" key="1">
    <source>
        <dbReference type="SAM" id="Phobius"/>
    </source>
</evidence>
<dbReference type="InterPro" id="IPR058058">
    <property type="entry name" value="CBU_0592-like"/>
</dbReference>
<protein>
    <recommendedName>
        <fullName evidence="2">CBU-0592-like domain-containing protein</fullName>
    </recommendedName>
</protein>
<dbReference type="Proteomes" id="UP000199167">
    <property type="component" value="Unassembled WGS sequence"/>
</dbReference>
<dbReference type="AlphaFoldDB" id="A0A1I0N387"/>
<feature type="domain" description="CBU-0592-like" evidence="2">
    <location>
        <begin position="13"/>
        <end position="87"/>
    </location>
</feature>
<accession>A0A1I0N387</accession>
<dbReference type="EMBL" id="FOIZ01000001">
    <property type="protein sequence ID" value="SEV95524.1"/>
    <property type="molecule type" value="Genomic_DNA"/>
</dbReference>
<keyword evidence="1" id="KW-1133">Transmembrane helix</keyword>